<evidence type="ECO:0000256" key="9">
    <source>
        <dbReference type="SAM" id="Phobius"/>
    </source>
</evidence>
<dbReference type="RefSeq" id="WP_103680499.1">
    <property type="nucleotide sequence ID" value="NZ_LPWH01000071.1"/>
</dbReference>
<dbReference type="PROSITE" id="PS00379">
    <property type="entry name" value="CDP_ALCOHOL_P_TRANSF"/>
    <property type="match status" value="1"/>
</dbReference>
<feature type="transmembrane region" description="Helical" evidence="9">
    <location>
        <begin position="124"/>
        <end position="145"/>
    </location>
</feature>
<dbReference type="AlphaFoldDB" id="A0A2S4JMZ4"/>
<feature type="transmembrane region" description="Helical" evidence="9">
    <location>
        <begin position="187"/>
        <end position="210"/>
    </location>
</feature>
<dbReference type="PANTHER" id="PTHR39087:SF2">
    <property type="entry name" value="UPF0104 MEMBRANE PROTEIN MJ1595"/>
    <property type="match status" value="1"/>
</dbReference>
<evidence type="ECO:0000313" key="11">
    <source>
        <dbReference type="Proteomes" id="UP000237350"/>
    </source>
</evidence>
<comment type="caution">
    <text evidence="10">The sequence shown here is derived from an EMBL/GenBank/DDBJ whole genome shotgun (WGS) entry which is preliminary data.</text>
</comment>
<dbReference type="Proteomes" id="UP000237350">
    <property type="component" value="Unassembled WGS sequence"/>
</dbReference>
<evidence type="ECO:0000313" key="10">
    <source>
        <dbReference type="EMBL" id="POR00853.1"/>
    </source>
</evidence>
<keyword evidence="11" id="KW-1185">Reference proteome</keyword>
<dbReference type="InterPro" id="IPR022791">
    <property type="entry name" value="L-PG_synthase/AglD"/>
</dbReference>
<evidence type="ECO:0000256" key="8">
    <source>
        <dbReference type="SAM" id="MobiDB-lite"/>
    </source>
</evidence>
<sequence length="540" mass="57992">MSQSWTGAVSVALVPAAALQLLALFLFTAQWVLITRWINAPVSFRTMAGIYCAATIVESLTPSMKAGGEATKIILLKQRAGLTHGLGTAVVLIQKTLSALVFLLLATLSFAGLLLAGYDLPAAWGISLVLALAVAAILITGIICARSRRTQERQPALGAPPVISGARAFLSTVYEGLLLFRGNPQRLLLHVMMSLAIWSLFPLTLGVILYPMNIPVPWPLLAMITFIAYAAGMVPLFPGGIGSFDAVMVFLLQRSGIDLGTALTLTLAFRLSSFWFILVFCSLYLSVTGRAAARPSFMGRYFSSIVEILRRRILPLIPNTLTLGNLLLGTTGILLCLKGFDCRLGAACILGAALMDSLDGWSARRLKAESTLGKELDSLSDLVSFGVAPVAMLCAQQNSPMEIFLPLSLLFVGSSAYRLARYNTRPSAPGFSGLPTTAAGIALALLTLSFQARPLWIDPLVMTLLALAMVSSIPVPRLSLSFFASPPGNHPHHSPSPWHYASQREKRGLSLPRDISSRRDTQCGSAPPAWPDRVVHRLSQ</sequence>
<comment type="subcellular location">
    <subcellularLocation>
        <location evidence="1">Cell membrane</location>
        <topology evidence="1">Multi-pass membrane protein</topology>
    </subcellularLocation>
</comment>
<gene>
    <name evidence="10" type="ORF">AU468_09400</name>
</gene>
<evidence type="ECO:0000256" key="7">
    <source>
        <dbReference type="RuleBase" id="RU003750"/>
    </source>
</evidence>
<dbReference type="InterPro" id="IPR048254">
    <property type="entry name" value="CDP_ALCOHOL_P_TRANSF_CS"/>
</dbReference>
<name>A0A2S4JMZ4_9SPIO</name>
<comment type="similarity">
    <text evidence="7">Belongs to the CDP-alcohol phosphatidyltransferase class-I family.</text>
</comment>
<feature type="transmembrane region" description="Helical" evidence="9">
    <location>
        <begin position="12"/>
        <end position="34"/>
    </location>
</feature>
<reference evidence="11" key="1">
    <citation type="submission" date="2015-12" db="EMBL/GenBank/DDBJ databases">
        <authorList>
            <person name="Lodha T.D."/>
            <person name="Chintalapati S."/>
            <person name="Chintalapati V.R."/>
            <person name="Sravanthi T."/>
        </authorList>
    </citation>
    <scope>NUCLEOTIDE SEQUENCE [LARGE SCALE GENOMIC DNA]</scope>
    <source>
        <strain evidence="11">JC133</strain>
    </source>
</reference>
<dbReference type="GO" id="GO:0008654">
    <property type="term" value="P:phospholipid biosynthetic process"/>
    <property type="evidence" value="ECO:0007669"/>
    <property type="project" value="InterPro"/>
</dbReference>
<feature type="region of interest" description="Disordered" evidence="8">
    <location>
        <begin position="512"/>
        <end position="531"/>
    </location>
</feature>
<keyword evidence="2" id="KW-1003">Cell membrane</keyword>
<dbReference type="GO" id="GO:0005886">
    <property type="term" value="C:plasma membrane"/>
    <property type="evidence" value="ECO:0007669"/>
    <property type="project" value="UniProtKB-SubCell"/>
</dbReference>
<dbReference type="GO" id="GO:0016780">
    <property type="term" value="F:phosphotransferase activity, for other substituted phosphate groups"/>
    <property type="evidence" value="ECO:0007669"/>
    <property type="project" value="InterPro"/>
</dbReference>
<keyword evidence="6 9" id="KW-0472">Membrane</keyword>
<evidence type="ECO:0000256" key="4">
    <source>
        <dbReference type="ARBA" id="ARBA00022692"/>
    </source>
</evidence>
<dbReference type="NCBIfam" id="TIGR00374">
    <property type="entry name" value="flippase-like domain"/>
    <property type="match status" value="1"/>
</dbReference>
<dbReference type="Pfam" id="PF01066">
    <property type="entry name" value="CDP-OH_P_transf"/>
    <property type="match status" value="1"/>
</dbReference>
<evidence type="ECO:0000256" key="5">
    <source>
        <dbReference type="ARBA" id="ARBA00022989"/>
    </source>
</evidence>
<feature type="transmembrane region" description="Helical" evidence="9">
    <location>
        <begin position="432"/>
        <end position="450"/>
    </location>
</feature>
<accession>A0A2S4JMZ4</accession>
<feature type="transmembrane region" description="Helical" evidence="9">
    <location>
        <begin position="274"/>
        <end position="293"/>
    </location>
</feature>
<feature type="transmembrane region" description="Helical" evidence="9">
    <location>
        <begin position="216"/>
        <end position="237"/>
    </location>
</feature>
<evidence type="ECO:0000256" key="3">
    <source>
        <dbReference type="ARBA" id="ARBA00022679"/>
    </source>
</evidence>
<evidence type="ECO:0000256" key="6">
    <source>
        <dbReference type="ARBA" id="ARBA00023136"/>
    </source>
</evidence>
<feature type="transmembrane region" description="Helical" evidence="9">
    <location>
        <begin position="97"/>
        <end position="118"/>
    </location>
</feature>
<dbReference type="Pfam" id="PF03706">
    <property type="entry name" value="LPG_synthase_TM"/>
    <property type="match status" value="1"/>
</dbReference>
<protein>
    <submittedName>
        <fullName evidence="10">Uncharacterized protein</fullName>
    </submittedName>
</protein>
<dbReference type="EMBL" id="LPWH01000071">
    <property type="protein sequence ID" value="POR00853.1"/>
    <property type="molecule type" value="Genomic_DNA"/>
</dbReference>
<proteinExistence type="inferred from homology"/>
<dbReference type="OrthoDB" id="9777147at2"/>
<dbReference type="InterPro" id="IPR000462">
    <property type="entry name" value="CDP-OH_P_trans"/>
</dbReference>
<keyword evidence="5 9" id="KW-1133">Transmembrane helix</keyword>
<dbReference type="Gene3D" id="1.20.120.1760">
    <property type="match status" value="1"/>
</dbReference>
<organism evidence="10 11">
    <name type="scientific">Alkalispirochaeta sphaeroplastigenens</name>
    <dbReference type="NCBI Taxonomy" id="1187066"/>
    <lineage>
        <taxon>Bacteria</taxon>
        <taxon>Pseudomonadati</taxon>
        <taxon>Spirochaetota</taxon>
        <taxon>Spirochaetia</taxon>
        <taxon>Spirochaetales</taxon>
        <taxon>Spirochaetaceae</taxon>
        <taxon>Alkalispirochaeta</taxon>
    </lineage>
</organism>
<evidence type="ECO:0000256" key="2">
    <source>
        <dbReference type="ARBA" id="ARBA00022475"/>
    </source>
</evidence>
<keyword evidence="3 7" id="KW-0808">Transferase</keyword>
<feature type="transmembrane region" description="Helical" evidence="9">
    <location>
        <begin position="313"/>
        <end position="335"/>
    </location>
</feature>
<dbReference type="PANTHER" id="PTHR39087">
    <property type="entry name" value="UPF0104 MEMBRANE PROTEIN MJ1595"/>
    <property type="match status" value="1"/>
</dbReference>
<evidence type="ECO:0000256" key="1">
    <source>
        <dbReference type="ARBA" id="ARBA00004651"/>
    </source>
</evidence>
<dbReference type="InterPro" id="IPR043130">
    <property type="entry name" value="CDP-OH_PTrfase_TM_dom"/>
</dbReference>
<keyword evidence="4 9" id="KW-0812">Transmembrane</keyword>